<name>A0A9P4P5J5_9PLEO</name>
<gene>
    <name evidence="1" type="ORF">P171DRAFT_491627</name>
</gene>
<accession>A0A9P4P5J5</accession>
<dbReference type="OrthoDB" id="6105938at2759"/>
<proteinExistence type="predicted"/>
<sequence>MAALDPKRRQQQLTYIAQLGANSDFTLDADAPTTAEFTRLAVDFLGWVKGGEQWCRHWRKCFQEDYRYHCRSGNFSVVKAVPIGKDIQ</sequence>
<keyword evidence="2" id="KW-1185">Reference proteome</keyword>
<dbReference type="EMBL" id="MU001514">
    <property type="protein sequence ID" value="KAF2437760.1"/>
    <property type="molecule type" value="Genomic_DNA"/>
</dbReference>
<dbReference type="AlphaFoldDB" id="A0A9P4P5J5"/>
<reference evidence="1" key="1">
    <citation type="journal article" date="2020" name="Stud. Mycol.">
        <title>101 Dothideomycetes genomes: a test case for predicting lifestyles and emergence of pathogens.</title>
        <authorList>
            <person name="Haridas S."/>
            <person name="Albert R."/>
            <person name="Binder M."/>
            <person name="Bloem J."/>
            <person name="Labutti K."/>
            <person name="Salamov A."/>
            <person name="Andreopoulos B."/>
            <person name="Baker S."/>
            <person name="Barry K."/>
            <person name="Bills G."/>
            <person name="Bluhm B."/>
            <person name="Cannon C."/>
            <person name="Castanera R."/>
            <person name="Culley D."/>
            <person name="Daum C."/>
            <person name="Ezra D."/>
            <person name="Gonzalez J."/>
            <person name="Henrissat B."/>
            <person name="Kuo A."/>
            <person name="Liang C."/>
            <person name="Lipzen A."/>
            <person name="Lutzoni F."/>
            <person name="Magnuson J."/>
            <person name="Mondo S."/>
            <person name="Nolan M."/>
            <person name="Ohm R."/>
            <person name="Pangilinan J."/>
            <person name="Park H.-J."/>
            <person name="Ramirez L."/>
            <person name="Alfaro M."/>
            <person name="Sun H."/>
            <person name="Tritt A."/>
            <person name="Yoshinaga Y."/>
            <person name="Zwiers L.-H."/>
            <person name="Turgeon B."/>
            <person name="Goodwin S."/>
            <person name="Spatafora J."/>
            <person name="Crous P."/>
            <person name="Grigoriev I."/>
        </authorList>
    </citation>
    <scope>NUCLEOTIDE SEQUENCE</scope>
    <source>
        <strain evidence="1">CBS 690.94</strain>
    </source>
</reference>
<evidence type="ECO:0000313" key="2">
    <source>
        <dbReference type="Proteomes" id="UP000799764"/>
    </source>
</evidence>
<organism evidence="1 2">
    <name type="scientific">Karstenula rhodostoma CBS 690.94</name>
    <dbReference type="NCBI Taxonomy" id="1392251"/>
    <lineage>
        <taxon>Eukaryota</taxon>
        <taxon>Fungi</taxon>
        <taxon>Dikarya</taxon>
        <taxon>Ascomycota</taxon>
        <taxon>Pezizomycotina</taxon>
        <taxon>Dothideomycetes</taxon>
        <taxon>Pleosporomycetidae</taxon>
        <taxon>Pleosporales</taxon>
        <taxon>Massarineae</taxon>
        <taxon>Didymosphaeriaceae</taxon>
        <taxon>Karstenula</taxon>
    </lineage>
</organism>
<dbReference type="Proteomes" id="UP000799764">
    <property type="component" value="Unassembled WGS sequence"/>
</dbReference>
<evidence type="ECO:0000313" key="1">
    <source>
        <dbReference type="EMBL" id="KAF2437760.1"/>
    </source>
</evidence>
<comment type="caution">
    <text evidence="1">The sequence shown here is derived from an EMBL/GenBank/DDBJ whole genome shotgun (WGS) entry which is preliminary data.</text>
</comment>
<protein>
    <submittedName>
        <fullName evidence="1">Uncharacterized protein</fullName>
    </submittedName>
</protein>